<reference evidence="2 3" key="1">
    <citation type="journal article" date="2023" name="Int. J. Syst. Evol. Microbiol.">
        <title>Arthrobacter mangrovi sp. nov., an actinobacterium isolated from the rhizosphere of a mangrove.</title>
        <authorList>
            <person name="Hamada M."/>
            <person name="Saitou S."/>
            <person name="Enomoto N."/>
            <person name="Nanri K."/>
            <person name="Hidaka K."/>
            <person name="Miura T."/>
            <person name="Tamura T."/>
        </authorList>
    </citation>
    <scope>NUCLEOTIDE SEQUENCE [LARGE SCALE GENOMIC DNA]</scope>
    <source>
        <strain evidence="2 3">NBRC 112813</strain>
    </source>
</reference>
<feature type="chain" id="PRO_5046460982" description="Calcineurin-like phosphoesterase domain-containing protein" evidence="1">
    <location>
        <begin position="42"/>
        <end position="359"/>
    </location>
</feature>
<organism evidence="2 3">
    <name type="scientific">Arthrobacter mangrovi</name>
    <dbReference type="NCBI Taxonomy" id="2966350"/>
    <lineage>
        <taxon>Bacteria</taxon>
        <taxon>Bacillati</taxon>
        <taxon>Actinomycetota</taxon>
        <taxon>Actinomycetes</taxon>
        <taxon>Micrococcales</taxon>
        <taxon>Micrococcaceae</taxon>
        <taxon>Arthrobacter</taxon>
    </lineage>
</organism>
<dbReference type="InterPro" id="IPR029052">
    <property type="entry name" value="Metallo-depent_PP-like"/>
</dbReference>
<gene>
    <name evidence="2" type="ORF">AHIS1636_24150</name>
</gene>
<dbReference type="SUPFAM" id="SSF56300">
    <property type="entry name" value="Metallo-dependent phosphatases"/>
    <property type="match status" value="1"/>
</dbReference>
<feature type="signal peptide" evidence="1">
    <location>
        <begin position="1"/>
        <end position="41"/>
    </location>
</feature>
<dbReference type="Gene3D" id="3.60.21.10">
    <property type="match status" value="1"/>
</dbReference>
<accession>A0ABQ5MVI5</accession>
<dbReference type="EMBL" id="BRVS01000011">
    <property type="protein sequence ID" value="GLB67973.1"/>
    <property type="molecule type" value="Genomic_DNA"/>
</dbReference>
<evidence type="ECO:0000313" key="2">
    <source>
        <dbReference type="EMBL" id="GLB67973.1"/>
    </source>
</evidence>
<sequence length="359" mass="38398">MVSLPSNHSQEHTMKSRLLAAASALAVAATASLMAAAPALASADDAYTFGVIGDVPYGEAQVAQFPEMVSELNQQDDLGFIAHVGDIKAGSAQCTDEYFANIKEQFDRFEAPLVYTPGDNEWVDCHRANNGSYNPLERLDTLRGMFFADPGKTLGGTMPVDSQAHLGLPENVTFGKNRAAFSVINTQGSNNSLAPWSGLGLTEATNEQLDEVATRTAADVAQLQETFADARRTNARAVVVMTQADMFDPFQLANGVEENPDQVSGFRPIVDALAAGARSFGGPVYLINGDSHSYNADQPLAAGSPWLEVYGQQPLGNLDRVTVEGAATSNEWMRFTVAPNAAATDEVLTWERVPYTGTK</sequence>
<evidence type="ECO:0008006" key="4">
    <source>
        <dbReference type="Google" id="ProtNLM"/>
    </source>
</evidence>
<dbReference type="Proteomes" id="UP001209654">
    <property type="component" value="Unassembled WGS sequence"/>
</dbReference>
<name>A0ABQ5MVI5_9MICC</name>
<keyword evidence="1" id="KW-0732">Signal</keyword>
<evidence type="ECO:0000256" key="1">
    <source>
        <dbReference type="SAM" id="SignalP"/>
    </source>
</evidence>
<comment type="caution">
    <text evidence="2">The sequence shown here is derived from an EMBL/GenBank/DDBJ whole genome shotgun (WGS) entry which is preliminary data.</text>
</comment>
<protein>
    <recommendedName>
        <fullName evidence="4">Calcineurin-like phosphoesterase domain-containing protein</fullName>
    </recommendedName>
</protein>
<evidence type="ECO:0000313" key="3">
    <source>
        <dbReference type="Proteomes" id="UP001209654"/>
    </source>
</evidence>
<proteinExistence type="predicted"/>
<keyword evidence="3" id="KW-1185">Reference proteome</keyword>